<evidence type="ECO:0000313" key="1">
    <source>
        <dbReference type="EMBL" id="RKD20962.1"/>
    </source>
</evidence>
<organism evidence="1 2">
    <name type="scientific">Ammoniphilus oxalaticus</name>
    <dbReference type="NCBI Taxonomy" id="66863"/>
    <lineage>
        <taxon>Bacteria</taxon>
        <taxon>Bacillati</taxon>
        <taxon>Bacillota</taxon>
        <taxon>Bacilli</taxon>
        <taxon>Bacillales</taxon>
        <taxon>Paenibacillaceae</taxon>
        <taxon>Aneurinibacillus group</taxon>
        <taxon>Ammoniphilus</taxon>
    </lineage>
</organism>
<comment type="caution">
    <text evidence="1">The sequence shown here is derived from an EMBL/GenBank/DDBJ whole genome shotgun (WGS) entry which is preliminary data.</text>
</comment>
<accession>A0A419SCX0</accession>
<proteinExistence type="predicted"/>
<dbReference type="OrthoDB" id="2607278at2"/>
<keyword evidence="2" id="KW-1185">Reference proteome</keyword>
<evidence type="ECO:0000313" key="2">
    <source>
        <dbReference type="Proteomes" id="UP000284219"/>
    </source>
</evidence>
<sequence length="163" mass="17436">MGDTAKVYLGPAKVSFGKSDPAVFDLTKGVTLTFSQSTHPVTVDQYGEQPIKEIVTGQEFAVEVAIAESDFAKITKVIPGSIYEPADKKLSIRNAVGIDLLSIADQLTIEPNVEGAFDTITVLKAAPRPNVSRSFTTTGEQVYTVTFTAYPDGDGEIADFTNV</sequence>
<dbReference type="EMBL" id="MCHY01000013">
    <property type="protein sequence ID" value="RKD20962.1"/>
    <property type="molecule type" value="Genomic_DNA"/>
</dbReference>
<reference evidence="1 2" key="1">
    <citation type="submission" date="2016-08" db="EMBL/GenBank/DDBJ databases">
        <title>Novel Firmicute Genomes.</title>
        <authorList>
            <person name="Poppleton D.I."/>
            <person name="Gribaldo S."/>
        </authorList>
    </citation>
    <scope>NUCLEOTIDE SEQUENCE [LARGE SCALE GENOMIC DNA]</scope>
    <source>
        <strain evidence="1 2">RAOx-1</strain>
    </source>
</reference>
<gene>
    <name evidence="1" type="ORF">BEP19_14850</name>
</gene>
<name>A0A419SCX0_9BACL</name>
<dbReference type="RefSeq" id="WP_120191027.1">
    <property type="nucleotide sequence ID" value="NZ_MCHY01000013.1"/>
</dbReference>
<protein>
    <submittedName>
        <fullName evidence="1">Uncharacterized protein</fullName>
    </submittedName>
</protein>
<dbReference type="Proteomes" id="UP000284219">
    <property type="component" value="Unassembled WGS sequence"/>
</dbReference>
<dbReference type="AlphaFoldDB" id="A0A419SCX0"/>